<dbReference type="AlphaFoldDB" id="A0A090KVX2"/>
<proteinExistence type="predicted"/>
<dbReference type="EMBL" id="LN609433">
    <property type="protein sequence ID" value="CEF61645.2"/>
    <property type="molecule type" value="Genomic_DNA"/>
</dbReference>
<evidence type="ECO:0000313" key="2">
    <source>
        <dbReference type="Proteomes" id="UP000035682"/>
    </source>
</evidence>
<organism evidence="1">
    <name type="scientific">Strongyloides ratti</name>
    <name type="common">Parasitic roundworm</name>
    <dbReference type="NCBI Taxonomy" id="34506"/>
    <lineage>
        <taxon>Eukaryota</taxon>
        <taxon>Metazoa</taxon>
        <taxon>Ecdysozoa</taxon>
        <taxon>Nematoda</taxon>
        <taxon>Chromadorea</taxon>
        <taxon>Rhabditida</taxon>
        <taxon>Tylenchina</taxon>
        <taxon>Panagrolaimomorpha</taxon>
        <taxon>Strongyloidoidea</taxon>
        <taxon>Strongyloididae</taxon>
        <taxon>Strongyloides</taxon>
    </lineage>
</organism>
<protein>
    <submittedName>
        <fullName evidence="1 3">Uncharacterized protein</fullName>
    </submittedName>
</protein>
<dbReference type="RefSeq" id="XP_024500852.1">
    <property type="nucleotide sequence ID" value="XM_024646701.1"/>
</dbReference>
<evidence type="ECO:0000313" key="4">
    <source>
        <dbReference type="WormBase" id="SRAE_0000076000"/>
    </source>
</evidence>
<dbReference type="GeneID" id="36374015"/>
<reference evidence="1" key="2">
    <citation type="submission" date="2014-09" db="EMBL/GenBank/DDBJ databases">
        <authorList>
            <person name="Aslett A.Martin."/>
        </authorList>
    </citation>
    <scope>NUCLEOTIDE SEQUENCE</scope>
    <source>
        <strain evidence="1">ED321 Heterogonic</strain>
    </source>
</reference>
<gene>
    <name evidence="1 3 4" type="ORF">SRAE_0000076000</name>
</gene>
<name>A0A090KVX2_STRRB</name>
<evidence type="ECO:0000313" key="3">
    <source>
        <dbReference type="WBParaSite" id="SRAE_0000076000.1"/>
    </source>
</evidence>
<accession>A0A090KVX2</accession>
<reference evidence="3" key="3">
    <citation type="submission" date="2020-12" db="UniProtKB">
        <authorList>
            <consortium name="WormBaseParasite"/>
        </authorList>
    </citation>
    <scope>IDENTIFICATION</scope>
</reference>
<keyword evidence="2" id="KW-1185">Reference proteome</keyword>
<dbReference type="WormBase" id="SRAE_0000076000">
    <property type="protein sequence ID" value="SRP02475"/>
    <property type="gene ID" value="WBGene00256519"/>
</dbReference>
<evidence type="ECO:0000313" key="1">
    <source>
        <dbReference type="EMBL" id="CEF61645.2"/>
    </source>
</evidence>
<dbReference type="CTD" id="36374015"/>
<dbReference type="Proteomes" id="UP000035682">
    <property type="component" value="Unplaced"/>
</dbReference>
<sequence>MFQENLHPALNNAANSDKNSRCILVDNDNKRFDQPHKILTILHQNRPDLIIHTPNIIFVCDITICNILNLDDAATLKRQRYDLDGTKELTKPIPHNQEIGHANKPNFCKHLCNSQEKPVCFIPLCFANFGEINKKKTKITGLQYSKL</sequence>
<dbReference type="WBParaSite" id="SRAE_0000076000.1">
    <property type="protein sequence ID" value="SRAE_0000076000.1"/>
    <property type="gene ID" value="WBGene00256519"/>
</dbReference>
<reference evidence="2" key="1">
    <citation type="submission" date="2014-09" db="EMBL/GenBank/DDBJ databases">
        <authorList>
            <person name="Martin A.A."/>
        </authorList>
    </citation>
    <scope>NUCLEOTIDE SEQUENCE</scope>
    <source>
        <strain evidence="2">ED321</strain>
    </source>
</reference>